<dbReference type="EMBL" id="LHQQ01000316">
    <property type="protein sequence ID" value="KOS37489.1"/>
    <property type="molecule type" value="Genomic_DNA"/>
</dbReference>
<keyword evidence="2" id="KW-1185">Reference proteome</keyword>
<comment type="caution">
    <text evidence="1">The sequence shown here is derived from an EMBL/GenBank/DDBJ whole genome shotgun (WGS) entry which is preliminary data.</text>
</comment>
<sequence length="72" mass="8606">MILDSNICFVQFIRHAHIVPYIMMIQVMCFCSLFDYHCYGCGLYDYMYHTINYLDIIMTMYIGAEFRPTPIT</sequence>
<reference evidence="1 2" key="1">
    <citation type="submission" date="2015-08" db="EMBL/GenBank/DDBJ databases">
        <title>Genome sequencing of Penicillium nordicum.</title>
        <authorList>
            <person name="Nguyen H.D."/>
            <person name="Seifert K.A."/>
        </authorList>
    </citation>
    <scope>NUCLEOTIDE SEQUENCE [LARGE SCALE GENOMIC DNA]</scope>
    <source>
        <strain evidence="1 2">DAOMC 185683</strain>
    </source>
</reference>
<name>A0A0M9WAH4_9EURO</name>
<evidence type="ECO:0000313" key="2">
    <source>
        <dbReference type="Proteomes" id="UP000037696"/>
    </source>
</evidence>
<protein>
    <submittedName>
        <fullName evidence="1">Uncharacterized protein</fullName>
    </submittedName>
</protein>
<dbReference type="Proteomes" id="UP000037696">
    <property type="component" value="Unassembled WGS sequence"/>
</dbReference>
<evidence type="ECO:0000313" key="1">
    <source>
        <dbReference type="EMBL" id="KOS37489.1"/>
    </source>
</evidence>
<gene>
    <name evidence="1" type="ORF">ACN38_g11711</name>
</gene>
<proteinExistence type="predicted"/>
<accession>A0A0M9WAH4</accession>
<organism evidence="1 2">
    <name type="scientific">Penicillium nordicum</name>
    <dbReference type="NCBI Taxonomy" id="229535"/>
    <lineage>
        <taxon>Eukaryota</taxon>
        <taxon>Fungi</taxon>
        <taxon>Dikarya</taxon>
        <taxon>Ascomycota</taxon>
        <taxon>Pezizomycotina</taxon>
        <taxon>Eurotiomycetes</taxon>
        <taxon>Eurotiomycetidae</taxon>
        <taxon>Eurotiales</taxon>
        <taxon>Aspergillaceae</taxon>
        <taxon>Penicillium</taxon>
    </lineage>
</organism>
<dbReference type="AlphaFoldDB" id="A0A0M9WAH4"/>